<dbReference type="EMBL" id="BKAG01000004">
    <property type="protein sequence ID" value="GEP41595.1"/>
    <property type="molecule type" value="Genomic_DNA"/>
</dbReference>
<feature type="transmembrane region" description="Helical" evidence="6">
    <location>
        <begin position="309"/>
        <end position="332"/>
    </location>
</feature>
<dbReference type="GO" id="GO:0006857">
    <property type="term" value="P:oligopeptide transport"/>
    <property type="evidence" value="ECO:0007669"/>
    <property type="project" value="InterPro"/>
</dbReference>
<feature type="transmembrane region" description="Helical" evidence="6">
    <location>
        <begin position="412"/>
        <end position="433"/>
    </location>
</feature>
<evidence type="ECO:0000313" key="8">
    <source>
        <dbReference type="Proteomes" id="UP000321577"/>
    </source>
</evidence>
<feature type="transmembrane region" description="Helical" evidence="6">
    <location>
        <begin position="156"/>
        <end position="176"/>
    </location>
</feature>
<feature type="transmembrane region" description="Helical" evidence="6">
    <location>
        <begin position="115"/>
        <end position="135"/>
    </location>
</feature>
<comment type="caution">
    <text evidence="7">The sequence shown here is derived from an EMBL/GenBank/DDBJ whole genome shotgun (WGS) entry which is preliminary data.</text>
</comment>
<feature type="transmembrane region" description="Helical" evidence="6">
    <location>
        <begin position="276"/>
        <end position="297"/>
    </location>
</feature>
<dbReference type="PANTHER" id="PTHR11654">
    <property type="entry name" value="OLIGOPEPTIDE TRANSPORTER-RELATED"/>
    <property type="match status" value="1"/>
</dbReference>
<feature type="transmembrane region" description="Helical" evidence="6">
    <location>
        <begin position="182"/>
        <end position="203"/>
    </location>
</feature>
<keyword evidence="5 6" id="KW-0472">Membrane</keyword>
<evidence type="ECO:0000256" key="3">
    <source>
        <dbReference type="ARBA" id="ARBA00022692"/>
    </source>
</evidence>
<evidence type="ECO:0000256" key="5">
    <source>
        <dbReference type="ARBA" id="ARBA00023136"/>
    </source>
</evidence>
<dbReference type="RefSeq" id="WP_146849055.1">
    <property type="nucleotide sequence ID" value="NZ_BKAG01000004.1"/>
</dbReference>
<evidence type="ECO:0000256" key="4">
    <source>
        <dbReference type="ARBA" id="ARBA00022989"/>
    </source>
</evidence>
<dbReference type="SUPFAM" id="SSF103473">
    <property type="entry name" value="MFS general substrate transporter"/>
    <property type="match status" value="1"/>
</dbReference>
<evidence type="ECO:0000256" key="2">
    <source>
        <dbReference type="ARBA" id="ARBA00005982"/>
    </source>
</evidence>
<evidence type="ECO:0000313" key="7">
    <source>
        <dbReference type="EMBL" id="GEP41595.1"/>
    </source>
</evidence>
<organism evidence="7 8">
    <name type="scientific">Brevifollis gellanilyticus</name>
    <dbReference type="NCBI Taxonomy" id="748831"/>
    <lineage>
        <taxon>Bacteria</taxon>
        <taxon>Pseudomonadati</taxon>
        <taxon>Verrucomicrobiota</taxon>
        <taxon>Verrucomicrobiia</taxon>
        <taxon>Verrucomicrobiales</taxon>
        <taxon>Verrucomicrobiaceae</taxon>
    </lineage>
</organism>
<keyword evidence="8" id="KW-1185">Reference proteome</keyword>
<dbReference type="PROSITE" id="PS01022">
    <property type="entry name" value="PTR2_1"/>
    <property type="match status" value="1"/>
</dbReference>
<dbReference type="Gene3D" id="1.20.1250.20">
    <property type="entry name" value="MFS general substrate transporter like domains"/>
    <property type="match status" value="2"/>
</dbReference>
<dbReference type="Proteomes" id="UP000321577">
    <property type="component" value="Unassembled WGS sequence"/>
</dbReference>
<sequence length="450" mass="50362">MSYRTSPAPLTTMPPGIPYIIGNELAERFSFYGMRTILMIFMTQSLMTHGGAKDIMSEAEASTWMHYYMAAVYYTPLIGGLIADLWLGKYRTIISLSMLYCLGHLILAIDHTRTGLFWGLACVALGAGGIKPCVASHVGDQFGSGNSRLLPRIYNWFYFSINFGSFFSTLLTPWLMKHYGPHVAFGVPGILMFIATVMFWMGRNSFAHIPPQPKMFMEELLRPAVLRSLAGLVMIFLFIAMFWSLFDQTASRWVAQATRMDLHMFGIEVLPDQIQAVNPLLVLVMIPLFSLVIYPWTNRVYQLTPLRKICIGFAVAAVSFVIPALVESWIAAGEKPSIWWQVLAYVLITGAEIMISITSLEFSYTQAPARLKSFIMALYYFGVGLGNTFTSLVNKSIEKAGIASSLTGAGYYWFFVKCMAVTTVIFVFVAMFYKGRTYLQDDKDVVSPGA</sequence>
<dbReference type="AlphaFoldDB" id="A0A512M4D7"/>
<evidence type="ECO:0000256" key="1">
    <source>
        <dbReference type="ARBA" id="ARBA00004141"/>
    </source>
</evidence>
<comment type="similarity">
    <text evidence="2">Belongs to the major facilitator superfamily. Proton-dependent oligopeptide transporter (POT/PTR) (TC 2.A.17) family.</text>
</comment>
<dbReference type="OrthoDB" id="9772725at2"/>
<evidence type="ECO:0008006" key="9">
    <source>
        <dbReference type="Google" id="ProtNLM"/>
    </source>
</evidence>
<feature type="transmembrane region" description="Helical" evidence="6">
    <location>
        <begin position="338"/>
        <end position="362"/>
    </location>
</feature>
<gene>
    <name evidence="7" type="ORF">BGE01nite_08860</name>
</gene>
<keyword evidence="4 6" id="KW-1133">Transmembrane helix</keyword>
<accession>A0A512M4D7</accession>
<evidence type="ECO:0000256" key="6">
    <source>
        <dbReference type="SAM" id="Phobius"/>
    </source>
</evidence>
<comment type="subcellular location">
    <subcellularLocation>
        <location evidence="1">Membrane</location>
        <topology evidence="1">Multi-pass membrane protein</topology>
    </subcellularLocation>
</comment>
<feature type="transmembrane region" description="Helical" evidence="6">
    <location>
        <begin position="224"/>
        <end position="246"/>
    </location>
</feature>
<name>A0A512M4D7_9BACT</name>
<keyword evidence="3 6" id="KW-0812">Transmembrane</keyword>
<dbReference type="Pfam" id="PF00854">
    <property type="entry name" value="PTR2"/>
    <property type="match status" value="2"/>
</dbReference>
<dbReference type="InterPro" id="IPR000109">
    <property type="entry name" value="POT_fam"/>
</dbReference>
<protein>
    <recommendedName>
        <fullName evidence="9">MFS transporter</fullName>
    </recommendedName>
</protein>
<feature type="transmembrane region" description="Helical" evidence="6">
    <location>
        <begin position="374"/>
        <end position="392"/>
    </location>
</feature>
<reference evidence="7 8" key="1">
    <citation type="submission" date="2019-07" db="EMBL/GenBank/DDBJ databases">
        <title>Whole genome shotgun sequence of Brevifollis gellanilyticus NBRC 108608.</title>
        <authorList>
            <person name="Hosoyama A."/>
            <person name="Uohara A."/>
            <person name="Ohji S."/>
            <person name="Ichikawa N."/>
        </authorList>
    </citation>
    <scope>NUCLEOTIDE SEQUENCE [LARGE SCALE GENOMIC DNA]</scope>
    <source>
        <strain evidence="7 8">NBRC 108608</strain>
    </source>
</reference>
<dbReference type="GO" id="GO:0016020">
    <property type="term" value="C:membrane"/>
    <property type="evidence" value="ECO:0007669"/>
    <property type="project" value="UniProtKB-SubCell"/>
</dbReference>
<feature type="transmembrane region" description="Helical" evidence="6">
    <location>
        <begin position="67"/>
        <end position="86"/>
    </location>
</feature>
<feature type="transmembrane region" description="Helical" evidence="6">
    <location>
        <begin position="93"/>
        <end position="109"/>
    </location>
</feature>
<dbReference type="CDD" id="cd17347">
    <property type="entry name" value="MFS_SLC15A1_2_like"/>
    <property type="match status" value="1"/>
</dbReference>
<dbReference type="InterPro" id="IPR018456">
    <property type="entry name" value="PTR2_symporter_CS"/>
</dbReference>
<dbReference type="GO" id="GO:0022857">
    <property type="term" value="F:transmembrane transporter activity"/>
    <property type="evidence" value="ECO:0007669"/>
    <property type="project" value="InterPro"/>
</dbReference>
<dbReference type="InterPro" id="IPR036259">
    <property type="entry name" value="MFS_trans_sf"/>
</dbReference>
<proteinExistence type="inferred from homology"/>